<organism evidence="3 4">
    <name type="scientific">Pseudomonas gregormendelii</name>
    <dbReference type="NCBI Taxonomy" id="1628277"/>
    <lineage>
        <taxon>Bacteria</taxon>
        <taxon>Pseudomonadati</taxon>
        <taxon>Pseudomonadota</taxon>
        <taxon>Gammaproteobacteria</taxon>
        <taxon>Pseudomonadales</taxon>
        <taxon>Pseudomonadaceae</taxon>
        <taxon>Pseudomonas</taxon>
    </lineage>
</organism>
<sequence length="621" mass="66585">MPTNDHAHPATIDLGGTAGATDGTDPTPGAAAHAAKVTAKFLEGRPPQVAPIRPGWAVYEHPVQLEGGRRLRPGVYWHTHRTDAEGERHAVDEWISSPVIVAARTVRTEDGSEGRLLHLVTQSGMREWVLPMEVFGGSGEDARRSLFSMGVLIALKKRGAFMEYLFDQEPVLTLATTTRPGWHESGAFVLPNRTIGSDTVRFQSSGQAPALFAAKGDLAQWQTLIAAKCLGNPVLTLAIGCALAGPLLSLVGVNGGGVHLVGDSSKGKSLAQLISATVWGDPAVFASSWDVTKGGLEIEASSRNDTMLSLDEIKRADPKRVQEMTYALANGQGKGTMNREREGRAKLNWRLLTLSSGERSLAEHAAISGNAAHAGAELRMVDVNAGTRAHGAFDDTCGMEAADFHRSLTVFAGQHHGHLGAEFVERLISSGERDSLQGDFSKVRACFVTDSAQSGRIADRFAVIALAGEMAIAYGLLPWPEGTSLKHCQLLYGEWLARVGSGSAEDRQILAGVADFIDRHGSSRFSDIDAEDTDSRIINRAGYWEVMPEGRLFLFNRTGLIEAAHGYGLPRIVRALESAGALAKRDTDRKRHTKKYRLPGGGSSGLYVVDPERLDGEGGPP</sequence>
<comment type="caution">
    <text evidence="3">The sequence shown here is derived from an EMBL/GenBank/DDBJ whole genome shotgun (WGS) entry which is preliminary data.</text>
</comment>
<protein>
    <submittedName>
        <fullName evidence="3">DUF927 domain-containing protein</fullName>
    </submittedName>
</protein>
<feature type="region of interest" description="Disordered" evidence="1">
    <location>
        <begin position="1"/>
        <end position="30"/>
    </location>
</feature>
<evidence type="ECO:0000313" key="4">
    <source>
        <dbReference type="Proteomes" id="UP000772591"/>
    </source>
</evidence>
<feature type="region of interest" description="Disordered" evidence="1">
    <location>
        <begin position="584"/>
        <end position="621"/>
    </location>
</feature>
<gene>
    <name evidence="3" type="ORF">IMW75_18445</name>
</gene>
<dbReference type="EMBL" id="JADEVO010000027">
    <property type="protein sequence ID" value="MBN3967245.1"/>
    <property type="molecule type" value="Genomic_DNA"/>
</dbReference>
<accession>A0ABS3AJR7</accession>
<keyword evidence="4" id="KW-1185">Reference proteome</keyword>
<reference evidence="3 4" key="1">
    <citation type="journal article" date="2021" name="Int. J. Syst. Evol. Microbiol.">
        <title>Pseudomonas piscium sp. nov., Pseudomonas pisciculturae sp. nov., Pseudomonas mucoides sp. nov. and Pseudomonas neuropathica sp. nov. isolated from rainbow trout.</title>
        <authorList>
            <person name="Duman M."/>
            <person name="Mulet M."/>
            <person name="Altun S."/>
            <person name="Saticioglu I.B."/>
            <person name="Gomila M."/>
            <person name="Lalucat J."/>
            <person name="Garcia-Valdes E."/>
        </authorList>
    </citation>
    <scope>NUCLEOTIDE SEQUENCE [LARGE SCALE GENOMIC DNA]</scope>
    <source>
        <strain evidence="3 4">LMG 28632</strain>
    </source>
</reference>
<evidence type="ECO:0000259" key="2">
    <source>
        <dbReference type="Pfam" id="PF06048"/>
    </source>
</evidence>
<evidence type="ECO:0000256" key="1">
    <source>
        <dbReference type="SAM" id="MobiDB-lite"/>
    </source>
</evidence>
<dbReference type="Pfam" id="PF06048">
    <property type="entry name" value="DUF927"/>
    <property type="match status" value="1"/>
</dbReference>
<feature type="compositionally biased region" description="Basic and acidic residues" evidence="1">
    <location>
        <begin position="610"/>
        <end position="621"/>
    </location>
</feature>
<feature type="domain" description="DUF927" evidence="2">
    <location>
        <begin position="73"/>
        <end position="344"/>
    </location>
</feature>
<name>A0ABS3AJR7_9PSED</name>
<proteinExistence type="predicted"/>
<dbReference type="RefSeq" id="WP_205893416.1">
    <property type="nucleotide sequence ID" value="NZ_JADEVO010000027.1"/>
</dbReference>
<dbReference type="InterPro" id="IPR009270">
    <property type="entry name" value="DUF927"/>
</dbReference>
<feature type="compositionally biased region" description="Low complexity" evidence="1">
    <location>
        <begin position="19"/>
        <end position="30"/>
    </location>
</feature>
<dbReference type="Proteomes" id="UP000772591">
    <property type="component" value="Unassembled WGS sequence"/>
</dbReference>
<evidence type="ECO:0000313" key="3">
    <source>
        <dbReference type="EMBL" id="MBN3967245.1"/>
    </source>
</evidence>